<dbReference type="EMBL" id="BARU01006731">
    <property type="protein sequence ID" value="GAH36124.1"/>
    <property type="molecule type" value="Genomic_DNA"/>
</dbReference>
<proteinExistence type="predicted"/>
<organism evidence="1">
    <name type="scientific">marine sediment metagenome</name>
    <dbReference type="NCBI Taxonomy" id="412755"/>
    <lineage>
        <taxon>unclassified sequences</taxon>
        <taxon>metagenomes</taxon>
        <taxon>ecological metagenomes</taxon>
    </lineage>
</organism>
<protein>
    <submittedName>
        <fullName evidence="1">Uncharacterized protein</fullName>
    </submittedName>
</protein>
<evidence type="ECO:0000313" key="1">
    <source>
        <dbReference type="EMBL" id="GAH36124.1"/>
    </source>
</evidence>
<name>X1G3H5_9ZZZZ</name>
<accession>X1G3H5</accession>
<dbReference type="AlphaFoldDB" id="X1G3H5"/>
<sequence length="61" mass="7123">MNDWVFKYNTSTGTWDSTHYWPESPYPIGTNFTINAYDIIVLRLATNRWINIEGGLPQMVI</sequence>
<gene>
    <name evidence="1" type="ORF">S03H2_13263</name>
</gene>
<reference evidence="1" key="1">
    <citation type="journal article" date="2014" name="Front. Microbiol.">
        <title>High frequency of phylogenetically diverse reductive dehalogenase-homologous genes in deep subseafloor sedimentary metagenomes.</title>
        <authorList>
            <person name="Kawai M."/>
            <person name="Futagami T."/>
            <person name="Toyoda A."/>
            <person name="Takaki Y."/>
            <person name="Nishi S."/>
            <person name="Hori S."/>
            <person name="Arai W."/>
            <person name="Tsubouchi T."/>
            <person name="Morono Y."/>
            <person name="Uchiyama I."/>
            <person name="Ito T."/>
            <person name="Fujiyama A."/>
            <person name="Inagaki F."/>
            <person name="Takami H."/>
        </authorList>
    </citation>
    <scope>NUCLEOTIDE SEQUENCE</scope>
    <source>
        <strain evidence="1">Expedition CK06-06</strain>
    </source>
</reference>
<comment type="caution">
    <text evidence="1">The sequence shown here is derived from an EMBL/GenBank/DDBJ whole genome shotgun (WGS) entry which is preliminary data.</text>
</comment>